<keyword evidence="1" id="KW-0812">Transmembrane</keyword>
<sequence length="117" mass="13336">MAVAIGVLIFVIVSIIISLTLARFMATVKRDTKLLIGLIDLKFDDPEVKNVIVFSKQNSMSGRFIVEELGEVGIPVEDYFLTDTSIRTDIEEHVSKLGYKIHFEFDGKFLDHLRIYK</sequence>
<organism evidence="2 3">
    <name type="scientific">Vibrio phage vB_VchM_Kuja</name>
    <dbReference type="NCBI Taxonomy" id="2686437"/>
    <lineage>
        <taxon>Viruses</taxon>
        <taxon>Duplodnaviria</taxon>
        <taxon>Heunggongvirae</taxon>
        <taxon>Uroviricota</taxon>
        <taxon>Caudoviricetes</taxon>
        <taxon>Pantevenvirales</taxon>
        <taxon>Ackermannviridae</taxon>
        <taxon>Kujavirus</taxon>
        <taxon>Kujavirus kuja</taxon>
    </lineage>
</organism>
<evidence type="ECO:0000313" key="3">
    <source>
        <dbReference type="Proteomes" id="UP000433471"/>
    </source>
</evidence>
<evidence type="ECO:0000256" key="1">
    <source>
        <dbReference type="SAM" id="Phobius"/>
    </source>
</evidence>
<gene>
    <name evidence="2" type="ORF">Kuja_1000</name>
</gene>
<keyword evidence="1" id="KW-1133">Transmembrane helix</keyword>
<dbReference type="Proteomes" id="UP000433471">
    <property type="component" value="Segment"/>
</dbReference>
<feature type="transmembrane region" description="Helical" evidence="1">
    <location>
        <begin position="6"/>
        <end position="26"/>
    </location>
</feature>
<reference evidence="2 3" key="1">
    <citation type="submission" date="2019-11" db="EMBL/GenBank/DDBJ databases">
        <title>Characterization of a novel member of the family Ackermannviridae.</title>
        <authorList>
            <person name="Maina A.N."/>
            <person name="Mwaura F.B."/>
            <person name="Jumba M."/>
        </authorList>
    </citation>
    <scope>NUCLEOTIDE SEQUENCE [LARGE SCALE GENOMIC DNA]</scope>
</reference>
<accession>A0A6B9J5E2</accession>
<proteinExistence type="predicted"/>
<name>A0A6B9J5E2_9CAUD</name>
<protein>
    <submittedName>
        <fullName evidence="2">Putative membrane protein</fullName>
    </submittedName>
</protein>
<evidence type="ECO:0000313" key="2">
    <source>
        <dbReference type="EMBL" id="QGZ16091.1"/>
    </source>
</evidence>
<keyword evidence="1" id="KW-0472">Membrane</keyword>
<dbReference type="EMBL" id="MN718199">
    <property type="protein sequence ID" value="QGZ16091.1"/>
    <property type="molecule type" value="Genomic_DNA"/>
</dbReference>
<keyword evidence="3" id="KW-1185">Reference proteome</keyword>